<accession>A0A9X8ZHI2</accession>
<gene>
    <name evidence="6" type="ORF">FC678_11650</name>
</gene>
<dbReference type="GO" id="GO:0022857">
    <property type="term" value="F:transmembrane transporter activity"/>
    <property type="evidence" value="ECO:0007669"/>
    <property type="project" value="TreeGrafter"/>
</dbReference>
<dbReference type="InterPro" id="IPR015854">
    <property type="entry name" value="ABC_transpr_LolD-like"/>
</dbReference>
<evidence type="ECO:0000256" key="1">
    <source>
        <dbReference type="ARBA" id="ARBA00005417"/>
    </source>
</evidence>
<dbReference type="CDD" id="cd03255">
    <property type="entry name" value="ABC_MJ0796_LolCDE_FtsE"/>
    <property type="match status" value="1"/>
</dbReference>
<evidence type="ECO:0000313" key="6">
    <source>
        <dbReference type="EMBL" id="TKH11595.1"/>
    </source>
</evidence>
<dbReference type="GO" id="GO:0016887">
    <property type="term" value="F:ATP hydrolysis activity"/>
    <property type="evidence" value="ECO:0007669"/>
    <property type="project" value="InterPro"/>
</dbReference>
<dbReference type="GO" id="GO:0005886">
    <property type="term" value="C:plasma membrane"/>
    <property type="evidence" value="ECO:0007669"/>
    <property type="project" value="TreeGrafter"/>
</dbReference>
<dbReference type="Pfam" id="PF00005">
    <property type="entry name" value="ABC_tran"/>
    <property type="match status" value="1"/>
</dbReference>
<dbReference type="SMART" id="SM00382">
    <property type="entry name" value="AAA"/>
    <property type="match status" value="1"/>
</dbReference>
<name>A0A9X8ZHI2_9BACI</name>
<organism evidence="6 7">
    <name type="scientific">Peribacillus simplex</name>
    <dbReference type="NCBI Taxonomy" id="1478"/>
    <lineage>
        <taxon>Bacteria</taxon>
        <taxon>Bacillati</taxon>
        <taxon>Bacillota</taxon>
        <taxon>Bacilli</taxon>
        <taxon>Bacillales</taxon>
        <taxon>Bacillaceae</taxon>
        <taxon>Peribacillus</taxon>
    </lineage>
</organism>
<reference evidence="6 7" key="1">
    <citation type="journal article" date="2019" name="Environ. Microbiol.">
        <title>An active ?-lactamase is a part of an orchestrated cell wall stress resistance network of Bacillus subtilis and related rhizosphere species.</title>
        <authorList>
            <person name="Bucher T."/>
            <person name="Keren-Paz A."/>
            <person name="Hausser J."/>
            <person name="Olender T."/>
            <person name="Cytryn E."/>
            <person name="Kolodkin-Gal I."/>
        </authorList>
    </citation>
    <scope>NUCLEOTIDE SEQUENCE [LARGE SCALE GENOMIC DNA]</scope>
    <source>
        <strain evidence="6 7">I4</strain>
    </source>
</reference>
<keyword evidence="4 6" id="KW-0067">ATP-binding</keyword>
<comment type="similarity">
    <text evidence="1">Belongs to the ABC transporter superfamily.</text>
</comment>
<keyword evidence="3" id="KW-0547">Nucleotide-binding</keyword>
<dbReference type="InterPro" id="IPR017871">
    <property type="entry name" value="ABC_transporter-like_CS"/>
</dbReference>
<proteinExistence type="inferred from homology"/>
<dbReference type="GO" id="GO:0005524">
    <property type="term" value="F:ATP binding"/>
    <property type="evidence" value="ECO:0007669"/>
    <property type="project" value="UniProtKB-KW"/>
</dbReference>
<feature type="domain" description="ABC transporter" evidence="5">
    <location>
        <begin position="6"/>
        <end position="244"/>
    </location>
</feature>
<dbReference type="Gene3D" id="3.40.50.300">
    <property type="entry name" value="P-loop containing nucleotide triphosphate hydrolases"/>
    <property type="match status" value="1"/>
</dbReference>
<comment type="caution">
    <text evidence="6">The sequence shown here is derived from an EMBL/GenBank/DDBJ whole genome shotgun (WGS) entry which is preliminary data.</text>
</comment>
<dbReference type="OrthoDB" id="9791546at2"/>
<dbReference type="InterPro" id="IPR003593">
    <property type="entry name" value="AAA+_ATPase"/>
</dbReference>
<evidence type="ECO:0000259" key="5">
    <source>
        <dbReference type="PROSITE" id="PS50893"/>
    </source>
</evidence>
<dbReference type="PANTHER" id="PTHR24220">
    <property type="entry name" value="IMPORT ATP-BINDING PROTEIN"/>
    <property type="match status" value="1"/>
</dbReference>
<evidence type="ECO:0000313" key="7">
    <source>
        <dbReference type="Proteomes" id="UP000309170"/>
    </source>
</evidence>
<dbReference type="InterPro" id="IPR003439">
    <property type="entry name" value="ABC_transporter-like_ATP-bd"/>
</dbReference>
<evidence type="ECO:0000256" key="4">
    <source>
        <dbReference type="ARBA" id="ARBA00022840"/>
    </source>
</evidence>
<dbReference type="PROSITE" id="PS50893">
    <property type="entry name" value="ABC_TRANSPORTER_2"/>
    <property type="match status" value="1"/>
</dbReference>
<dbReference type="InterPro" id="IPR017911">
    <property type="entry name" value="MacB-like_ATP-bd"/>
</dbReference>
<sequence>MAKPIIKIKNMSKSYELGGETVNALQDVCLTIDKGDFISIIGPSGSGKSTFMNMIGCLDKPDIGEYLLDGKEVEKMKDNELAAIRNIKIGFIFQNFNLLAKLTALENVELPLVYRGASVKERREVANACLDMVGLSDRKNHLPAQLSGGQQQRVAIARALAGNPPVLLADEPTGALDSKTSKEVLQMLKELNGKGQTIILITHDLEVAKEATRAVRIQDGQLFENGGDWIEPERINEDGYTQYQNQ</sequence>
<dbReference type="InterPro" id="IPR027417">
    <property type="entry name" value="P-loop_NTPase"/>
</dbReference>
<dbReference type="GO" id="GO:0098796">
    <property type="term" value="C:membrane protein complex"/>
    <property type="evidence" value="ECO:0007669"/>
    <property type="project" value="UniProtKB-ARBA"/>
</dbReference>
<dbReference type="SUPFAM" id="SSF52540">
    <property type="entry name" value="P-loop containing nucleoside triphosphate hydrolases"/>
    <property type="match status" value="1"/>
</dbReference>
<dbReference type="PROSITE" id="PS00211">
    <property type="entry name" value="ABC_TRANSPORTER_1"/>
    <property type="match status" value="1"/>
</dbReference>
<evidence type="ECO:0000256" key="3">
    <source>
        <dbReference type="ARBA" id="ARBA00022741"/>
    </source>
</evidence>
<dbReference type="Proteomes" id="UP000309170">
    <property type="component" value="Unassembled WGS sequence"/>
</dbReference>
<dbReference type="FunFam" id="3.40.50.300:FF:000032">
    <property type="entry name" value="Export ABC transporter ATP-binding protein"/>
    <property type="match status" value="1"/>
</dbReference>
<protein>
    <submittedName>
        <fullName evidence="6">ABC transporter ATP-binding protein</fullName>
    </submittedName>
</protein>
<keyword evidence="2" id="KW-0813">Transport</keyword>
<dbReference type="PANTHER" id="PTHR24220:SF692">
    <property type="entry name" value="ABC TRANSPORTER DOMAIN-CONTAINING PROTEIN"/>
    <property type="match status" value="1"/>
</dbReference>
<dbReference type="RefSeq" id="WP_137017757.1">
    <property type="nucleotide sequence ID" value="NZ_SZNS01000025.1"/>
</dbReference>
<evidence type="ECO:0000256" key="2">
    <source>
        <dbReference type="ARBA" id="ARBA00022448"/>
    </source>
</evidence>
<dbReference type="AlphaFoldDB" id="A0A9X8ZHI2"/>
<dbReference type="EMBL" id="SZNT01000147">
    <property type="protein sequence ID" value="TKH11595.1"/>
    <property type="molecule type" value="Genomic_DNA"/>
</dbReference>